<dbReference type="InterPro" id="IPR011006">
    <property type="entry name" value="CheY-like_superfamily"/>
</dbReference>
<accession>A0A4S2DR30</accession>
<dbReference type="EMBL" id="SRYR01000001">
    <property type="protein sequence ID" value="TGY43623.1"/>
    <property type="molecule type" value="Genomic_DNA"/>
</dbReference>
<feature type="domain" description="Response regulatory" evidence="8">
    <location>
        <begin position="5"/>
        <end position="118"/>
    </location>
</feature>
<dbReference type="AlphaFoldDB" id="A0A4S2DR30"/>
<dbReference type="CDD" id="cd00383">
    <property type="entry name" value="trans_reg_C"/>
    <property type="match status" value="1"/>
</dbReference>
<keyword evidence="2" id="KW-0805">Transcription regulation</keyword>
<evidence type="ECO:0000256" key="6">
    <source>
        <dbReference type="PROSITE-ProRule" id="PRU00169"/>
    </source>
</evidence>
<dbReference type="GO" id="GO:0000976">
    <property type="term" value="F:transcription cis-regulatory region binding"/>
    <property type="evidence" value="ECO:0007669"/>
    <property type="project" value="TreeGrafter"/>
</dbReference>
<dbReference type="InterPro" id="IPR016032">
    <property type="entry name" value="Sig_transdc_resp-reg_C-effctor"/>
</dbReference>
<dbReference type="SMART" id="SM00448">
    <property type="entry name" value="REC"/>
    <property type="match status" value="1"/>
</dbReference>
<dbReference type="OrthoDB" id="9790442at2"/>
<dbReference type="PANTHER" id="PTHR48111:SF43">
    <property type="entry name" value="STAGE 0 SPORULATION PROTEIN A HOMOLOG"/>
    <property type="match status" value="1"/>
</dbReference>
<dbReference type="PROSITE" id="PS50110">
    <property type="entry name" value="RESPONSE_REGULATORY"/>
    <property type="match status" value="1"/>
</dbReference>
<reference evidence="10 11" key="1">
    <citation type="submission" date="2019-04" db="EMBL/GenBank/DDBJ databases">
        <title>Microbes associate with the intestines of laboratory mice.</title>
        <authorList>
            <person name="Navarre W."/>
            <person name="Wong E."/>
            <person name="Huang K."/>
            <person name="Tropini C."/>
            <person name="Ng K."/>
            <person name="Yu B."/>
        </authorList>
    </citation>
    <scope>NUCLEOTIDE SEQUENCE [LARGE SCALE GENOMIC DNA]</scope>
    <source>
        <strain evidence="10 11">NM50_B9-20</strain>
    </source>
</reference>
<dbReference type="GO" id="GO:0005829">
    <property type="term" value="C:cytosol"/>
    <property type="evidence" value="ECO:0007669"/>
    <property type="project" value="TreeGrafter"/>
</dbReference>
<sequence>MGTKRIFIIEDEEKIRNELSTFLNKYGYITSYSVDFENIVEEALKSKCNLILLDINLPYYDGYYICREIRKKSDVPIIVVTSRDSEVDELMSMNLGADDFITKPYNTQILLARISSILRRSYNSVDLDILEYKELKHNLSTSEASYKDKKTELSKNESRILNVLIKNNGKIVSRNEIIEALWESDEFVDDNTLTVNINRLRKKLEEIGANDFLKTKRGQGYILI</sequence>
<evidence type="ECO:0000259" key="9">
    <source>
        <dbReference type="PROSITE" id="PS51755"/>
    </source>
</evidence>
<feature type="domain" description="OmpR/PhoB-type" evidence="9">
    <location>
        <begin position="127"/>
        <end position="224"/>
    </location>
</feature>
<dbReference type="InterPro" id="IPR001867">
    <property type="entry name" value="OmpR/PhoB-type_DNA-bd"/>
</dbReference>
<evidence type="ECO:0000256" key="7">
    <source>
        <dbReference type="PROSITE-ProRule" id="PRU01091"/>
    </source>
</evidence>
<evidence type="ECO:0000256" key="5">
    <source>
        <dbReference type="ARBA" id="ARBA00024867"/>
    </source>
</evidence>
<dbReference type="GO" id="GO:0032993">
    <property type="term" value="C:protein-DNA complex"/>
    <property type="evidence" value="ECO:0007669"/>
    <property type="project" value="TreeGrafter"/>
</dbReference>
<dbReference type="GO" id="GO:0000156">
    <property type="term" value="F:phosphorelay response regulator activity"/>
    <property type="evidence" value="ECO:0007669"/>
    <property type="project" value="TreeGrafter"/>
</dbReference>
<protein>
    <recommendedName>
        <fullName evidence="1">Stage 0 sporulation protein A homolog</fullName>
    </recommendedName>
</protein>
<dbReference type="Gene3D" id="6.10.250.690">
    <property type="match status" value="1"/>
</dbReference>
<dbReference type="RefSeq" id="WP_136004110.1">
    <property type="nucleotide sequence ID" value="NZ_SRYR01000001.1"/>
</dbReference>
<dbReference type="Proteomes" id="UP000306888">
    <property type="component" value="Unassembled WGS sequence"/>
</dbReference>
<keyword evidence="3 7" id="KW-0238">DNA-binding</keyword>
<comment type="caution">
    <text evidence="10">The sequence shown here is derived from an EMBL/GenBank/DDBJ whole genome shotgun (WGS) entry which is preliminary data.</text>
</comment>
<dbReference type="Pfam" id="PF00072">
    <property type="entry name" value="Response_reg"/>
    <property type="match status" value="1"/>
</dbReference>
<comment type="function">
    <text evidence="5">May play the central regulatory role in sporulation. It may be an element of the effector pathway responsible for the activation of sporulation genes in response to nutritional stress. Spo0A may act in concert with spo0H (a sigma factor) to control the expression of some genes that are critical to the sporulation process.</text>
</comment>
<proteinExistence type="predicted"/>
<feature type="DNA-binding region" description="OmpR/PhoB-type" evidence="7">
    <location>
        <begin position="127"/>
        <end position="224"/>
    </location>
</feature>
<name>A0A4S2DR30_9CLOT</name>
<evidence type="ECO:0000313" key="11">
    <source>
        <dbReference type="Proteomes" id="UP000306888"/>
    </source>
</evidence>
<dbReference type="GO" id="GO:0006355">
    <property type="term" value="P:regulation of DNA-templated transcription"/>
    <property type="evidence" value="ECO:0007669"/>
    <property type="project" value="InterPro"/>
</dbReference>
<dbReference type="SMART" id="SM00862">
    <property type="entry name" value="Trans_reg_C"/>
    <property type="match status" value="1"/>
</dbReference>
<evidence type="ECO:0000256" key="4">
    <source>
        <dbReference type="ARBA" id="ARBA00023163"/>
    </source>
</evidence>
<dbReference type="InterPro" id="IPR036388">
    <property type="entry name" value="WH-like_DNA-bd_sf"/>
</dbReference>
<organism evidence="10 11">
    <name type="scientific">Clostridium sartagoforme</name>
    <dbReference type="NCBI Taxonomy" id="84031"/>
    <lineage>
        <taxon>Bacteria</taxon>
        <taxon>Bacillati</taxon>
        <taxon>Bacillota</taxon>
        <taxon>Clostridia</taxon>
        <taxon>Eubacteriales</taxon>
        <taxon>Clostridiaceae</taxon>
        <taxon>Clostridium</taxon>
    </lineage>
</organism>
<gene>
    <name evidence="10" type="ORF">E5347_02085</name>
</gene>
<dbReference type="PROSITE" id="PS51755">
    <property type="entry name" value="OMPR_PHOB"/>
    <property type="match status" value="1"/>
</dbReference>
<dbReference type="InterPro" id="IPR001789">
    <property type="entry name" value="Sig_transdc_resp-reg_receiver"/>
</dbReference>
<dbReference type="Pfam" id="PF00486">
    <property type="entry name" value="Trans_reg_C"/>
    <property type="match status" value="1"/>
</dbReference>
<dbReference type="Gene3D" id="1.10.10.10">
    <property type="entry name" value="Winged helix-like DNA-binding domain superfamily/Winged helix DNA-binding domain"/>
    <property type="match status" value="1"/>
</dbReference>
<evidence type="ECO:0000256" key="1">
    <source>
        <dbReference type="ARBA" id="ARBA00018672"/>
    </source>
</evidence>
<keyword evidence="4" id="KW-0804">Transcription</keyword>
<dbReference type="InterPro" id="IPR039420">
    <property type="entry name" value="WalR-like"/>
</dbReference>
<evidence type="ECO:0000256" key="3">
    <source>
        <dbReference type="ARBA" id="ARBA00023125"/>
    </source>
</evidence>
<dbReference type="SUPFAM" id="SSF46894">
    <property type="entry name" value="C-terminal effector domain of the bipartite response regulators"/>
    <property type="match status" value="1"/>
</dbReference>
<keyword evidence="6" id="KW-0597">Phosphoprotein</keyword>
<feature type="modified residue" description="4-aspartylphosphate" evidence="6">
    <location>
        <position position="54"/>
    </location>
</feature>
<evidence type="ECO:0000256" key="2">
    <source>
        <dbReference type="ARBA" id="ARBA00023015"/>
    </source>
</evidence>
<dbReference type="SUPFAM" id="SSF52172">
    <property type="entry name" value="CheY-like"/>
    <property type="match status" value="1"/>
</dbReference>
<keyword evidence="11" id="KW-1185">Reference proteome</keyword>
<evidence type="ECO:0000313" key="10">
    <source>
        <dbReference type="EMBL" id="TGY43623.1"/>
    </source>
</evidence>
<dbReference type="PANTHER" id="PTHR48111">
    <property type="entry name" value="REGULATOR OF RPOS"/>
    <property type="match status" value="1"/>
</dbReference>
<dbReference type="Gene3D" id="3.40.50.2300">
    <property type="match status" value="1"/>
</dbReference>
<evidence type="ECO:0000259" key="8">
    <source>
        <dbReference type="PROSITE" id="PS50110"/>
    </source>
</evidence>